<dbReference type="SUPFAM" id="SSF55120">
    <property type="entry name" value="Pseudouridine synthase"/>
    <property type="match status" value="1"/>
</dbReference>
<name>A0A090IUC2_9BACI</name>
<dbReference type="InterPro" id="IPR001406">
    <property type="entry name" value="PsdUridine_synth_TruA"/>
</dbReference>
<dbReference type="CDD" id="cd02570">
    <property type="entry name" value="PseudoU_synth_EcTruA"/>
    <property type="match status" value="1"/>
</dbReference>
<keyword evidence="2 4" id="KW-0819">tRNA processing</keyword>
<comment type="similarity">
    <text evidence="1 4 7">Belongs to the tRNA pseudouridine synthase TruA family.</text>
</comment>
<dbReference type="Gene3D" id="3.30.70.660">
    <property type="entry name" value="Pseudouridine synthase I, catalytic domain, C-terminal subdomain"/>
    <property type="match status" value="1"/>
</dbReference>
<dbReference type="NCBIfam" id="TIGR00071">
    <property type="entry name" value="hisT_truA"/>
    <property type="match status" value="1"/>
</dbReference>
<dbReference type="InterPro" id="IPR020097">
    <property type="entry name" value="PsdUridine_synth_TruA_a/b_dom"/>
</dbReference>
<reference evidence="9 10" key="1">
    <citation type="submission" date="2014-07" db="EMBL/GenBank/DDBJ databases">
        <authorList>
            <person name="Wibberg Daniel"/>
        </authorList>
    </citation>
    <scope>NUCLEOTIDE SEQUENCE [LARGE SCALE GENOMIC DNA]</scope>
</reference>
<dbReference type="RefSeq" id="WP_034767089.1">
    <property type="nucleotide sequence ID" value="NZ_CCRF01000006.1"/>
</dbReference>
<evidence type="ECO:0000259" key="8">
    <source>
        <dbReference type="Pfam" id="PF01416"/>
    </source>
</evidence>
<dbReference type="InterPro" id="IPR020103">
    <property type="entry name" value="PsdUridine_synth_cat_dom_sf"/>
</dbReference>
<dbReference type="Proteomes" id="UP000040576">
    <property type="component" value="Unassembled WGS sequence"/>
</dbReference>
<dbReference type="Gene3D" id="3.30.70.580">
    <property type="entry name" value="Pseudouridine synthase I, catalytic domain, N-terminal subdomain"/>
    <property type="match status" value="1"/>
</dbReference>
<protein>
    <recommendedName>
        <fullName evidence="4">tRNA pseudouridine synthase A</fullName>
        <ecNumber evidence="4">5.4.99.12</ecNumber>
    </recommendedName>
    <alternativeName>
        <fullName evidence="4">tRNA pseudouridine(38-40) synthase</fullName>
    </alternativeName>
    <alternativeName>
        <fullName evidence="4">tRNA pseudouridylate synthase I</fullName>
    </alternativeName>
    <alternativeName>
        <fullName evidence="4">tRNA-uridine isomerase I</fullName>
    </alternativeName>
</protein>
<feature type="binding site" evidence="4 6">
    <location>
        <position position="111"/>
    </location>
    <ligand>
        <name>substrate</name>
    </ligand>
</feature>
<dbReference type="InterPro" id="IPR020095">
    <property type="entry name" value="PsdUridine_synth_TruA_C"/>
</dbReference>
<sequence>MKRLKCVIAYDGTHFEGYQRQPEKRTIQGEVEKVLMKMHKGEMIPIFASGRTDAHVHAKGQVIHFDSPLEIPEDRWKIALNTLLPSDIVVVTTEEVPSDFHARFSVKGKEYHYYISLKKDRDPFMRNYYYHFPHPLHFQKMEKAAKYLVGTYDFTSFCSAKTEVKDRIRTIESLTLIQEGDQLIIKIKGTGFLYNMVRIIVGTLLEVGTGKREPEEIPRIIEAKDRMQAGKTVPGHGLYLYKVYY</sequence>
<proteinExistence type="inferred from homology"/>
<dbReference type="GO" id="GO:0031119">
    <property type="term" value="P:tRNA pseudouridine synthesis"/>
    <property type="evidence" value="ECO:0007669"/>
    <property type="project" value="UniProtKB-UniRule"/>
</dbReference>
<evidence type="ECO:0000256" key="6">
    <source>
        <dbReference type="PIRSR" id="PIRSR001430-2"/>
    </source>
</evidence>
<evidence type="ECO:0000256" key="2">
    <source>
        <dbReference type="ARBA" id="ARBA00022694"/>
    </source>
</evidence>
<evidence type="ECO:0000256" key="3">
    <source>
        <dbReference type="ARBA" id="ARBA00023235"/>
    </source>
</evidence>
<dbReference type="EMBL" id="CCRF01000006">
    <property type="protein sequence ID" value="CEE00023.1"/>
    <property type="molecule type" value="Genomic_DNA"/>
</dbReference>
<comment type="subunit">
    <text evidence="4">Homodimer.</text>
</comment>
<dbReference type="PIRSF" id="PIRSF001430">
    <property type="entry name" value="tRNA_psdUrid_synth"/>
    <property type="match status" value="1"/>
</dbReference>
<keyword evidence="10" id="KW-1185">Reference proteome</keyword>
<dbReference type="GO" id="GO:0160147">
    <property type="term" value="F:tRNA pseudouridine(38-40) synthase activity"/>
    <property type="evidence" value="ECO:0007669"/>
    <property type="project" value="UniProtKB-EC"/>
</dbReference>
<dbReference type="AlphaFoldDB" id="A0A090IUC2"/>
<evidence type="ECO:0000256" key="5">
    <source>
        <dbReference type="PIRSR" id="PIRSR001430-1"/>
    </source>
</evidence>
<feature type="domain" description="Pseudouridine synthase I TruA alpha/beta" evidence="8">
    <location>
        <begin position="144"/>
        <end position="245"/>
    </location>
</feature>
<dbReference type="PANTHER" id="PTHR11142:SF0">
    <property type="entry name" value="TRNA PSEUDOURIDINE SYNTHASE-LIKE 1"/>
    <property type="match status" value="1"/>
</dbReference>
<dbReference type="HAMAP" id="MF_00171">
    <property type="entry name" value="TruA"/>
    <property type="match status" value="1"/>
</dbReference>
<dbReference type="PANTHER" id="PTHR11142">
    <property type="entry name" value="PSEUDOURIDYLATE SYNTHASE"/>
    <property type="match status" value="1"/>
</dbReference>
<accession>A0A090IUC2</accession>
<evidence type="ECO:0000256" key="4">
    <source>
        <dbReference type="HAMAP-Rule" id="MF_00171"/>
    </source>
</evidence>
<dbReference type="GO" id="GO:0003723">
    <property type="term" value="F:RNA binding"/>
    <property type="evidence" value="ECO:0007669"/>
    <property type="project" value="InterPro"/>
</dbReference>
<dbReference type="Pfam" id="PF01416">
    <property type="entry name" value="PseudoU_synth_1"/>
    <property type="match status" value="2"/>
</dbReference>
<comment type="function">
    <text evidence="4">Formation of pseudouridine at positions 38, 39 and 40 in the anticodon stem and loop of transfer RNAs.</text>
</comment>
<comment type="catalytic activity">
    <reaction evidence="4 7">
        <text>uridine(38/39/40) in tRNA = pseudouridine(38/39/40) in tRNA</text>
        <dbReference type="Rhea" id="RHEA:22376"/>
        <dbReference type="Rhea" id="RHEA-COMP:10085"/>
        <dbReference type="Rhea" id="RHEA-COMP:10087"/>
        <dbReference type="ChEBI" id="CHEBI:65314"/>
        <dbReference type="ChEBI" id="CHEBI:65315"/>
        <dbReference type="EC" id="5.4.99.12"/>
    </reaction>
</comment>
<evidence type="ECO:0000256" key="7">
    <source>
        <dbReference type="RuleBase" id="RU003792"/>
    </source>
</evidence>
<evidence type="ECO:0000256" key="1">
    <source>
        <dbReference type="ARBA" id="ARBA00009375"/>
    </source>
</evidence>
<feature type="active site" description="Nucleophile" evidence="4 5">
    <location>
        <position position="53"/>
    </location>
</feature>
<comment type="caution">
    <text evidence="4">Lacks conserved residue(s) required for the propagation of feature annotation.</text>
</comment>
<organism evidence="9 10">
    <name type="scientific">Caldibacillus thermoamylovorans</name>
    <dbReference type="NCBI Taxonomy" id="35841"/>
    <lineage>
        <taxon>Bacteria</taxon>
        <taxon>Bacillati</taxon>
        <taxon>Bacillota</taxon>
        <taxon>Bacilli</taxon>
        <taxon>Bacillales</taxon>
        <taxon>Bacillaceae</taxon>
        <taxon>Caldibacillus</taxon>
    </lineage>
</organism>
<keyword evidence="3 4" id="KW-0413">Isomerase</keyword>
<feature type="domain" description="Pseudouridine synthase I TruA alpha/beta" evidence="8">
    <location>
        <begin position="8"/>
        <end position="104"/>
    </location>
</feature>
<dbReference type="EC" id="5.4.99.12" evidence="4"/>
<dbReference type="InterPro" id="IPR020094">
    <property type="entry name" value="TruA/RsuA/RluB/E/F_N"/>
</dbReference>
<dbReference type="FunFam" id="3.30.70.580:FF:000001">
    <property type="entry name" value="tRNA pseudouridine synthase A"/>
    <property type="match status" value="1"/>
</dbReference>
<evidence type="ECO:0000313" key="10">
    <source>
        <dbReference type="Proteomes" id="UP000040576"/>
    </source>
</evidence>
<gene>
    <name evidence="4 9" type="primary">truA</name>
    <name evidence="9" type="ORF">BT1A1_0152</name>
</gene>
<evidence type="ECO:0000313" key="9">
    <source>
        <dbReference type="EMBL" id="CEE00023.1"/>
    </source>
</evidence>